<evidence type="ECO:0000313" key="16">
    <source>
        <dbReference type="EMBL" id="MDQ0255051.1"/>
    </source>
</evidence>
<evidence type="ECO:0000256" key="5">
    <source>
        <dbReference type="ARBA" id="ARBA00022435"/>
    </source>
</evidence>
<evidence type="ECO:0000256" key="9">
    <source>
        <dbReference type="ARBA" id="ARBA00022857"/>
    </source>
</evidence>
<keyword evidence="9 14" id="KW-0521">NADP</keyword>
<dbReference type="EMBL" id="JAUSUG010000008">
    <property type="protein sequence ID" value="MDQ0255051.1"/>
    <property type="molecule type" value="Genomic_DNA"/>
</dbReference>
<dbReference type="PANTHER" id="PTHR43504">
    <property type="entry name" value="ISOCITRATE DEHYDROGENASE [NADP]"/>
    <property type="match status" value="1"/>
</dbReference>
<reference evidence="16 17" key="1">
    <citation type="submission" date="2023-07" db="EMBL/GenBank/DDBJ databases">
        <title>Genomic Encyclopedia of Type Strains, Phase IV (KMG-IV): sequencing the most valuable type-strain genomes for metagenomic binning, comparative biology and taxonomic classification.</title>
        <authorList>
            <person name="Goeker M."/>
        </authorList>
    </citation>
    <scope>NUCLEOTIDE SEQUENCE [LARGE SCALE GENOMIC DNA]</scope>
    <source>
        <strain evidence="16 17">DSM 9768</strain>
    </source>
</reference>
<evidence type="ECO:0000256" key="12">
    <source>
        <dbReference type="ARBA" id="ARBA00023554"/>
    </source>
</evidence>
<dbReference type="NCBIfam" id="TIGR00183">
    <property type="entry name" value="prok_nadp_idh"/>
    <property type="match status" value="1"/>
</dbReference>
<sequence>MAGEKITVTNGSLNVPNQPVIPYIEGDGIGPDIWAAASRVIEAAVEKAYNGEKKIVWKEVLAGEKAFNQTGEWLPAETLETIREYLIAIKGPLTTPIGGGFRSLNVALRQELDLYACVRPVRWFEGVPSPVKRPEDTDMVIFRENTEDIYAGIEFQKGSDEVQKLITFLQEELGATKIRFPETSGIGVKPVSEEGTHRLVRAAIQYAIDEGRKSVTLVHKGNIMKFTEGAFKNWGYELAEQEFGDKVFTWAQYDQIVEEQGKDAANEAQAKAEADGKIIVKDAIADIFLQQILTRPKEFDVVATMNLNGDYISDALAAQVGGIGIAPGANINYNSGHAIFEATHGTAPKYAGLDKVNPSSVLLSGVLMLRHLGWTEAADMIENSMDKTIGSKVVTYDFARLMEGATEVKCSEFGNELIKNL</sequence>
<keyword evidence="8" id="KW-0460">Magnesium</keyword>
<evidence type="ECO:0000256" key="11">
    <source>
        <dbReference type="ARBA" id="ARBA00023211"/>
    </source>
</evidence>
<comment type="catalytic activity">
    <reaction evidence="12">
        <text>D-threo-isocitrate + NADP(+) = 2-oxoglutarate + CO2 + NADPH</text>
        <dbReference type="Rhea" id="RHEA:19629"/>
        <dbReference type="ChEBI" id="CHEBI:15562"/>
        <dbReference type="ChEBI" id="CHEBI:16526"/>
        <dbReference type="ChEBI" id="CHEBI:16810"/>
        <dbReference type="ChEBI" id="CHEBI:57783"/>
        <dbReference type="ChEBI" id="CHEBI:58349"/>
        <dbReference type="EC" id="1.1.1.42"/>
    </reaction>
</comment>
<name>A0ABT9ZUY1_9BACI</name>
<keyword evidence="7 14" id="KW-0479">Metal-binding</keyword>
<dbReference type="InterPro" id="IPR004439">
    <property type="entry name" value="Isocitrate_DH_NADP_dimer_prok"/>
</dbReference>
<keyword evidence="6 14" id="KW-0816">Tricarboxylic acid cycle</keyword>
<comment type="cofactor">
    <cofactor evidence="14">
        <name>Mg(2+)</name>
        <dbReference type="ChEBI" id="CHEBI:18420"/>
    </cofactor>
    <cofactor evidence="14">
        <name>Mn(2+)</name>
        <dbReference type="ChEBI" id="CHEBI:29035"/>
    </cofactor>
</comment>
<dbReference type="GO" id="GO:0004450">
    <property type="term" value="F:isocitrate dehydrogenase (NADP+) activity"/>
    <property type="evidence" value="ECO:0007669"/>
    <property type="project" value="UniProtKB-EC"/>
</dbReference>
<keyword evidence="17" id="KW-1185">Reference proteome</keyword>
<evidence type="ECO:0000259" key="15">
    <source>
        <dbReference type="SMART" id="SM01329"/>
    </source>
</evidence>
<evidence type="ECO:0000256" key="14">
    <source>
        <dbReference type="RuleBase" id="RU004446"/>
    </source>
</evidence>
<dbReference type="NCBIfam" id="NF005425">
    <property type="entry name" value="PRK07006.1"/>
    <property type="match status" value="1"/>
</dbReference>
<dbReference type="Pfam" id="PF00180">
    <property type="entry name" value="Iso_dh"/>
    <property type="match status" value="1"/>
</dbReference>
<dbReference type="PROSITE" id="PS00470">
    <property type="entry name" value="IDH_IMDH"/>
    <property type="match status" value="1"/>
</dbReference>
<evidence type="ECO:0000313" key="17">
    <source>
        <dbReference type="Proteomes" id="UP001230005"/>
    </source>
</evidence>
<evidence type="ECO:0000256" key="1">
    <source>
        <dbReference type="ARBA" id="ARBA00007769"/>
    </source>
</evidence>
<protein>
    <recommendedName>
        <fullName evidence="4 14">Isocitrate dehydrogenase [NADP]</fullName>
        <ecNumber evidence="3 14">1.1.1.42</ecNumber>
    </recommendedName>
</protein>
<comment type="subunit">
    <text evidence="2">Homodimer.</text>
</comment>
<gene>
    <name evidence="16" type="ORF">J2S74_002433</name>
</gene>
<proteinExistence type="inferred from homology"/>
<dbReference type="RefSeq" id="WP_307325860.1">
    <property type="nucleotide sequence ID" value="NZ_JAUSUG010000008.1"/>
</dbReference>
<evidence type="ECO:0000256" key="7">
    <source>
        <dbReference type="ARBA" id="ARBA00022723"/>
    </source>
</evidence>
<dbReference type="InterPro" id="IPR019818">
    <property type="entry name" value="IsoCit/isopropylmalate_DH_CS"/>
</dbReference>
<comment type="function">
    <text evidence="13">Catalyzes the oxidative decarboxylation of isocitrate to 2-oxoglutarate and carbon dioxide with the concomitant reduction of NADP(+).</text>
</comment>
<dbReference type="SUPFAM" id="SSF53659">
    <property type="entry name" value="Isocitrate/Isopropylmalate dehydrogenase-like"/>
    <property type="match status" value="1"/>
</dbReference>
<evidence type="ECO:0000256" key="4">
    <source>
        <dbReference type="ARBA" id="ARBA00019562"/>
    </source>
</evidence>
<accession>A0ABT9ZUY1</accession>
<feature type="domain" description="Isopropylmalate dehydrogenase-like" evidence="15">
    <location>
        <begin position="20"/>
        <end position="417"/>
    </location>
</feature>
<dbReference type="EC" id="1.1.1.42" evidence="3 14"/>
<dbReference type="Gene3D" id="3.40.718.10">
    <property type="entry name" value="Isopropylmalate Dehydrogenase"/>
    <property type="match status" value="1"/>
</dbReference>
<dbReference type="SMART" id="SM01329">
    <property type="entry name" value="Iso_dh"/>
    <property type="match status" value="1"/>
</dbReference>
<dbReference type="PANTHER" id="PTHR43504:SF1">
    <property type="entry name" value="ISOCITRATE DEHYDROGENASE [NADP]"/>
    <property type="match status" value="1"/>
</dbReference>
<evidence type="ECO:0000256" key="3">
    <source>
        <dbReference type="ARBA" id="ARBA00013013"/>
    </source>
</evidence>
<evidence type="ECO:0000256" key="8">
    <source>
        <dbReference type="ARBA" id="ARBA00022842"/>
    </source>
</evidence>
<evidence type="ECO:0000256" key="6">
    <source>
        <dbReference type="ARBA" id="ARBA00022532"/>
    </source>
</evidence>
<evidence type="ECO:0000256" key="13">
    <source>
        <dbReference type="ARBA" id="ARBA00046127"/>
    </source>
</evidence>
<dbReference type="InterPro" id="IPR024084">
    <property type="entry name" value="IsoPropMal-DH-like_dom"/>
</dbReference>
<dbReference type="Proteomes" id="UP001230005">
    <property type="component" value="Unassembled WGS sequence"/>
</dbReference>
<keyword evidence="10 16" id="KW-0560">Oxidoreductase</keyword>
<evidence type="ECO:0000256" key="10">
    <source>
        <dbReference type="ARBA" id="ARBA00023002"/>
    </source>
</evidence>
<keyword evidence="11 14" id="KW-0464">Manganese</keyword>
<keyword evidence="5 14" id="KW-0329">Glyoxylate bypass</keyword>
<evidence type="ECO:0000256" key="2">
    <source>
        <dbReference type="ARBA" id="ARBA00011738"/>
    </source>
</evidence>
<organism evidence="16 17">
    <name type="scientific">Evansella vedderi</name>
    <dbReference type="NCBI Taxonomy" id="38282"/>
    <lineage>
        <taxon>Bacteria</taxon>
        <taxon>Bacillati</taxon>
        <taxon>Bacillota</taxon>
        <taxon>Bacilli</taxon>
        <taxon>Bacillales</taxon>
        <taxon>Bacillaceae</taxon>
        <taxon>Evansella</taxon>
    </lineage>
</organism>
<comment type="caution">
    <text evidence="16">The sequence shown here is derived from an EMBL/GenBank/DDBJ whole genome shotgun (WGS) entry which is preliminary data.</text>
</comment>
<comment type="similarity">
    <text evidence="1">Belongs to the isocitrate and isopropylmalate dehydrogenases family.</text>
</comment>